<dbReference type="PANTHER" id="PTHR11860">
    <property type="entry name" value="POLYMERIC-IMMUNOGLOBULIN RECEPTOR"/>
    <property type="match status" value="1"/>
</dbReference>
<dbReference type="InterPro" id="IPR036179">
    <property type="entry name" value="Ig-like_dom_sf"/>
</dbReference>
<evidence type="ECO:0000256" key="2">
    <source>
        <dbReference type="ARBA" id="ARBA00022692"/>
    </source>
</evidence>
<feature type="compositionally biased region" description="Polar residues" evidence="4">
    <location>
        <begin position="201"/>
        <end position="212"/>
    </location>
</feature>
<accession>A0AAV1P9Q6</accession>
<reference evidence="8 9" key="1">
    <citation type="submission" date="2024-01" db="EMBL/GenBank/DDBJ databases">
        <authorList>
            <person name="Alioto T."/>
            <person name="Alioto T."/>
            <person name="Gomez Garrido J."/>
        </authorList>
    </citation>
    <scope>NUCLEOTIDE SEQUENCE [LARGE SCALE GENOMIC DNA]</scope>
</reference>
<dbReference type="InterPro" id="IPR003599">
    <property type="entry name" value="Ig_sub"/>
</dbReference>
<feature type="chain" id="PRO_5043494553" evidence="6">
    <location>
        <begin position="23"/>
        <end position="284"/>
    </location>
</feature>
<feature type="compositionally biased region" description="Basic and acidic residues" evidence="4">
    <location>
        <begin position="225"/>
        <end position="234"/>
    </location>
</feature>
<organism evidence="8 9">
    <name type="scientific">Scomber scombrus</name>
    <name type="common">Atlantic mackerel</name>
    <name type="synonym">Scomber vernalis</name>
    <dbReference type="NCBI Taxonomy" id="13677"/>
    <lineage>
        <taxon>Eukaryota</taxon>
        <taxon>Metazoa</taxon>
        <taxon>Chordata</taxon>
        <taxon>Craniata</taxon>
        <taxon>Vertebrata</taxon>
        <taxon>Euteleostomi</taxon>
        <taxon>Actinopterygii</taxon>
        <taxon>Neopterygii</taxon>
        <taxon>Teleostei</taxon>
        <taxon>Neoteleostei</taxon>
        <taxon>Acanthomorphata</taxon>
        <taxon>Pelagiaria</taxon>
        <taxon>Scombriformes</taxon>
        <taxon>Scombridae</taxon>
        <taxon>Scomber</taxon>
    </lineage>
</organism>
<dbReference type="Gene3D" id="2.60.40.10">
    <property type="entry name" value="Immunoglobulins"/>
    <property type="match status" value="1"/>
</dbReference>
<dbReference type="EMBL" id="CAWUFR010000118">
    <property type="protein sequence ID" value="CAK6968363.1"/>
    <property type="molecule type" value="Genomic_DNA"/>
</dbReference>
<keyword evidence="5" id="KW-1133">Transmembrane helix</keyword>
<keyword evidence="2 5" id="KW-0812">Transmembrane</keyword>
<feature type="domain" description="Immunoglobulin" evidence="7">
    <location>
        <begin position="22"/>
        <end position="116"/>
    </location>
</feature>
<evidence type="ECO:0000256" key="6">
    <source>
        <dbReference type="SAM" id="SignalP"/>
    </source>
</evidence>
<gene>
    <name evidence="8" type="ORF">FSCOSCO3_A002033</name>
</gene>
<protein>
    <submittedName>
        <fullName evidence="8">Uncharacterized protein LOC128371398</fullName>
    </submittedName>
</protein>
<evidence type="ECO:0000256" key="1">
    <source>
        <dbReference type="ARBA" id="ARBA00004370"/>
    </source>
</evidence>
<dbReference type="AlphaFoldDB" id="A0AAV1P9Q6"/>
<dbReference type="SMART" id="SM00409">
    <property type="entry name" value="IG"/>
    <property type="match status" value="1"/>
</dbReference>
<feature type="signal peptide" evidence="6">
    <location>
        <begin position="1"/>
        <end position="22"/>
    </location>
</feature>
<name>A0AAV1P9Q6_SCOSC</name>
<dbReference type="GO" id="GO:0004888">
    <property type="term" value="F:transmembrane signaling receptor activity"/>
    <property type="evidence" value="ECO:0007669"/>
    <property type="project" value="TreeGrafter"/>
</dbReference>
<evidence type="ECO:0000313" key="8">
    <source>
        <dbReference type="EMBL" id="CAK6968363.1"/>
    </source>
</evidence>
<dbReference type="InterPro" id="IPR013783">
    <property type="entry name" value="Ig-like_fold"/>
</dbReference>
<proteinExistence type="predicted"/>
<dbReference type="InterPro" id="IPR013106">
    <property type="entry name" value="Ig_V-set"/>
</dbReference>
<feature type="transmembrane region" description="Helical" evidence="5">
    <location>
        <begin position="143"/>
        <end position="166"/>
    </location>
</feature>
<keyword evidence="9" id="KW-1185">Reference proteome</keyword>
<dbReference type="Pfam" id="PF07686">
    <property type="entry name" value="V-set"/>
    <property type="match status" value="1"/>
</dbReference>
<keyword evidence="6" id="KW-0732">Signal</keyword>
<keyword evidence="3 5" id="KW-0472">Membrane</keyword>
<dbReference type="SUPFAM" id="SSF48726">
    <property type="entry name" value="Immunoglobulin"/>
    <property type="match status" value="1"/>
</dbReference>
<evidence type="ECO:0000256" key="5">
    <source>
        <dbReference type="SAM" id="Phobius"/>
    </source>
</evidence>
<feature type="region of interest" description="Disordered" evidence="4">
    <location>
        <begin position="190"/>
        <end position="235"/>
    </location>
</feature>
<dbReference type="Proteomes" id="UP001314229">
    <property type="component" value="Unassembled WGS sequence"/>
</dbReference>
<comment type="subcellular location">
    <subcellularLocation>
        <location evidence="1">Membrane</location>
    </subcellularLocation>
</comment>
<evidence type="ECO:0000256" key="3">
    <source>
        <dbReference type="ARBA" id="ARBA00023136"/>
    </source>
</evidence>
<dbReference type="InterPro" id="IPR050671">
    <property type="entry name" value="CD300_family_receptors"/>
</dbReference>
<evidence type="ECO:0000313" key="9">
    <source>
        <dbReference type="Proteomes" id="UP001314229"/>
    </source>
</evidence>
<evidence type="ECO:0000256" key="4">
    <source>
        <dbReference type="SAM" id="MobiDB-lite"/>
    </source>
</evidence>
<comment type="caution">
    <text evidence="8">The sequence shown here is derived from an EMBL/GenBank/DDBJ whole genome shotgun (WGS) entry which is preliminary data.</text>
</comment>
<dbReference type="GO" id="GO:0005886">
    <property type="term" value="C:plasma membrane"/>
    <property type="evidence" value="ECO:0007669"/>
    <property type="project" value="TreeGrafter"/>
</dbReference>
<dbReference type="PANTHER" id="PTHR11860:SF118">
    <property type="entry name" value="CMRF35-LIKE MOLECULE 3-RELATED"/>
    <property type="match status" value="1"/>
</dbReference>
<sequence>MEIFFLSIAFLLGGLSDMKTEAMSVTGELGAKIEIGCSHSNAFTNVKYFCNNACSNEDILISSKKRDSNGTYSIKDEGNTFFVTISKLTMDDSGTYWCGIERALWDTYSEVILTVKKVDKKEPDDDTTPSITPELNHKKSSKMLVYMGAGLGVVVLALAIILLMFFRYRNRDISTSSGKDQDTVYAAPSIQKQPLHAHIDTPSSTANEGQETNSRDHSINSSAVQHKDHSRDHTGNIYSNIAVSSESQIQPDSVFYSTVSFNKDTDSSTVTPHTATITYSTIRH</sequence>
<evidence type="ECO:0000259" key="7">
    <source>
        <dbReference type="SMART" id="SM00409"/>
    </source>
</evidence>